<keyword evidence="2" id="KW-0813">Transport</keyword>
<evidence type="ECO:0000256" key="3">
    <source>
        <dbReference type="ARBA" id="ARBA00022692"/>
    </source>
</evidence>
<dbReference type="Pfam" id="PF01794">
    <property type="entry name" value="Ferric_reduct"/>
    <property type="match status" value="1"/>
</dbReference>
<feature type="transmembrane region" description="Helical" evidence="7">
    <location>
        <begin position="132"/>
        <end position="151"/>
    </location>
</feature>
<keyword evidence="5" id="KW-0408">Iron</keyword>
<dbReference type="HAMAP" id="MF_01207">
    <property type="entry name" value="MsrQ"/>
    <property type="match status" value="1"/>
</dbReference>
<dbReference type="InterPro" id="IPR022837">
    <property type="entry name" value="MsrQ-like"/>
</dbReference>
<keyword evidence="3 7" id="KW-0812">Transmembrane</keyword>
<organism evidence="9">
    <name type="scientific">hydrothermal vent metagenome</name>
    <dbReference type="NCBI Taxonomy" id="652676"/>
    <lineage>
        <taxon>unclassified sequences</taxon>
        <taxon>metagenomes</taxon>
        <taxon>ecological metagenomes</taxon>
    </lineage>
</organism>
<feature type="transmembrane region" description="Helical" evidence="7">
    <location>
        <begin position="66"/>
        <end position="87"/>
    </location>
</feature>
<comment type="subcellular location">
    <subcellularLocation>
        <location evidence="1">Membrane</location>
        <topology evidence="1">Multi-pass membrane protein</topology>
    </subcellularLocation>
</comment>
<feature type="transmembrane region" description="Helical" evidence="7">
    <location>
        <begin position="94"/>
        <end position="112"/>
    </location>
</feature>
<dbReference type="GO" id="GO:0005886">
    <property type="term" value="C:plasma membrane"/>
    <property type="evidence" value="ECO:0007669"/>
    <property type="project" value="TreeGrafter"/>
</dbReference>
<evidence type="ECO:0000256" key="7">
    <source>
        <dbReference type="SAM" id="Phobius"/>
    </source>
</evidence>
<evidence type="ECO:0000256" key="2">
    <source>
        <dbReference type="ARBA" id="ARBA00022448"/>
    </source>
</evidence>
<keyword evidence="4 7" id="KW-1133">Transmembrane helix</keyword>
<feature type="transmembrane region" description="Helical" evidence="7">
    <location>
        <begin position="163"/>
        <end position="181"/>
    </location>
</feature>
<name>A0A3B0R829_9ZZZZ</name>
<evidence type="ECO:0000313" key="9">
    <source>
        <dbReference type="EMBL" id="VAV89474.1"/>
    </source>
</evidence>
<evidence type="ECO:0000256" key="4">
    <source>
        <dbReference type="ARBA" id="ARBA00022989"/>
    </source>
</evidence>
<dbReference type="AlphaFoldDB" id="A0A3B0R829"/>
<dbReference type="GO" id="GO:0016679">
    <property type="term" value="F:oxidoreductase activity, acting on diphenols and related substances as donors"/>
    <property type="evidence" value="ECO:0007669"/>
    <property type="project" value="TreeGrafter"/>
</dbReference>
<protein>
    <submittedName>
        <fullName evidence="9">Protein-methionine-sulfoxide reductase heme-binding subunit MsrQ</fullName>
    </submittedName>
</protein>
<sequence>MKHQPNLGLSYMLVTQALNKILRRIPAWLIYPVALAYAAWLFWLGVTGGLGAEPIRALERALGRPTLYLLVGGLAITPLRQLFGLNLIKFRRAVGLSCFFFVCLHLLVWLVLDVQDPGRIWADIVKRPYVTGGMAGFTLLIPLALTSNNWSLRKLGPVRWRRLHRLVYPAAILGGVHYLLLVKGWQLRPMVFLAVIVLLLALRYKKTRRRAVVNG</sequence>
<dbReference type="EMBL" id="UOEG01000045">
    <property type="protein sequence ID" value="VAV89474.1"/>
    <property type="molecule type" value="Genomic_DNA"/>
</dbReference>
<feature type="transmembrane region" description="Helical" evidence="7">
    <location>
        <begin position="28"/>
        <end position="46"/>
    </location>
</feature>
<feature type="domain" description="Ferric oxidoreductase" evidence="8">
    <location>
        <begin position="76"/>
        <end position="174"/>
    </location>
</feature>
<reference evidence="9" key="1">
    <citation type="submission" date="2018-06" db="EMBL/GenBank/DDBJ databases">
        <authorList>
            <person name="Zhirakovskaya E."/>
        </authorList>
    </citation>
    <scope>NUCLEOTIDE SEQUENCE</scope>
</reference>
<gene>
    <name evidence="9" type="ORF">MNBD_ALPHA07-2270</name>
</gene>
<evidence type="ECO:0000256" key="6">
    <source>
        <dbReference type="ARBA" id="ARBA00023136"/>
    </source>
</evidence>
<dbReference type="NCBIfam" id="NF003833">
    <property type="entry name" value="PRK05419.1-5"/>
    <property type="match status" value="1"/>
</dbReference>
<feature type="transmembrane region" description="Helical" evidence="7">
    <location>
        <begin position="187"/>
        <end position="204"/>
    </location>
</feature>
<keyword evidence="6 7" id="KW-0472">Membrane</keyword>
<evidence type="ECO:0000259" key="8">
    <source>
        <dbReference type="Pfam" id="PF01794"/>
    </source>
</evidence>
<dbReference type="GO" id="GO:0020037">
    <property type="term" value="F:heme binding"/>
    <property type="evidence" value="ECO:0007669"/>
    <property type="project" value="TreeGrafter"/>
</dbReference>
<evidence type="ECO:0000256" key="5">
    <source>
        <dbReference type="ARBA" id="ARBA00023004"/>
    </source>
</evidence>
<evidence type="ECO:0000256" key="1">
    <source>
        <dbReference type="ARBA" id="ARBA00004141"/>
    </source>
</evidence>
<dbReference type="GO" id="GO:0010181">
    <property type="term" value="F:FMN binding"/>
    <property type="evidence" value="ECO:0007669"/>
    <property type="project" value="TreeGrafter"/>
</dbReference>
<dbReference type="PANTHER" id="PTHR36964:SF1">
    <property type="entry name" value="PROTEIN-METHIONINE-SULFOXIDE REDUCTASE HEME-BINDING SUBUNIT MSRQ"/>
    <property type="match status" value="1"/>
</dbReference>
<proteinExistence type="inferred from homology"/>
<dbReference type="InterPro" id="IPR013130">
    <property type="entry name" value="Fe3_Rdtase_TM_dom"/>
</dbReference>
<accession>A0A3B0R829</accession>
<dbReference type="PANTHER" id="PTHR36964">
    <property type="entry name" value="PROTEIN-METHIONINE-SULFOXIDE REDUCTASE HEME-BINDING SUBUNIT MSRQ"/>
    <property type="match status" value="1"/>
</dbReference>